<keyword evidence="3" id="KW-1185">Reference proteome</keyword>
<proteinExistence type="predicted"/>
<keyword evidence="1" id="KW-0812">Transmembrane</keyword>
<accession>A0A4R0YDQ4</accession>
<evidence type="ECO:0000256" key="1">
    <source>
        <dbReference type="SAM" id="Phobius"/>
    </source>
</evidence>
<feature type="transmembrane region" description="Helical" evidence="1">
    <location>
        <begin position="53"/>
        <end position="72"/>
    </location>
</feature>
<protein>
    <submittedName>
        <fullName evidence="2">Uncharacterized protein</fullName>
    </submittedName>
</protein>
<gene>
    <name evidence="2" type="ORF">EZM97_34915</name>
</gene>
<organism evidence="2 3">
    <name type="scientific">Dyella soli</name>
    <dbReference type="NCBI Taxonomy" id="522319"/>
    <lineage>
        <taxon>Bacteria</taxon>
        <taxon>Pseudomonadati</taxon>
        <taxon>Pseudomonadota</taxon>
        <taxon>Gammaproteobacteria</taxon>
        <taxon>Lysobacterales</taxon>
        <taxon>Rhodanobacteraceae</taxon>
        <taxon>Dyella</taxon>
    </lineage>
</organism>
<sequence length="143" mass="15745">MSKPTPVPKPSPFRRRLRQRLKRLSISGTVLACVYLCLAVACVIHAIQGGQGVLFALQIISLPISALVLLVLDPLAEVALVGGLNLWVINVVVVAIEIVLCTRWYYFIGKQLGRLFSWLGKLIAHRNASSTAVNHQTRHGRMP</sequence>
<dbReference type="RefSeq" id="WP_131152551.1">
    <property type="nucleotide sequence ID" value="NZ_SJTG01000007.1"/>
</dbReference>
<evidence type="ECO:0000313" key="2">
    <source>
        <dbReference type="EMBL" id="TCI06124.1"/>
    </source>
</evidence>
<feature type="transmembrane region" description="Helical" evidence="1">
    <location>
        <begin position="24"/>
        <end position="47"/>
    </location>
</feature>
<feature type="transmembrane region" description="Helical" evidence="1">
    <location>
        <begin position="84"/>
        <end position="106"/>
    </location>
</feature>
<keyword evidence="1" id="KW-0472">Membrane</keyword>
<reference evidence="2 3" key="1">
    <citation type="submission" date="2019-02" db="EMBL/GenBank/DDBJ databases">
        <title>Dyella amyloliquefaciens sp. nov., isolated from forest soil.</title>
        <authorList>
            <person name="Gao Z.-H."/>
            <person name="Qiu L.-H."/>
        </authorList>
    </citation>
    <scope>NUCLEOTIDE SEQUENCE [LARGE SCALE GENOMIC DNA]</scope>
    <source>
        <strain evidence="2 3">KACC 12747</strain>
    </source>
</reference>
<dbReference type="AlphaFoldDB" id="A0A4R0YDQ4"/>
<evidence type="ECO:0000313" key="3">
    <source>
        <dbReference type="Proteomes" id="UP000291822"/>
    </source>
</evidence>
<name>A0A4R0YDQ4_9GAMM</name>
<dbReference type="EMBL" id="SJTG01000007">
    <property type="protein sequence ID" value="TCI06124.1"/>
    <property type="molecule type" value="Genomic_DNA"/>
</dbReference>
<keyword evidence="1" id="KW-1133">Transmembrane helix</keyword>
<dbReference type="Proteomes" id="UP000291822">
    <property type="component" value="Unassembled WGS sequence"/>
</dbReference>
<comment type="caution">
    <text evidence="2">The sequence shown here is derived from an EMBL/GenBank/DDBJ whole genome shotgun (WGS) entry which is preliminary data.</text>
</comment>